<dbReference type="EMBL" id="SMGR01000001">
    <property type="protein sequence ID" value="TCL09759.1"/>
    <property type="molecule type" value="Genomic_DNA"/>
</dbReference>
<sequence length="290" mass="32936">MFDTTETAFAEVNGQLIAYRTLGEGPPVLMLHGYPQTHALWKNVANLLKAEFSLVLADLRGYGDSSKPEGYENYTFREMGKDQLALMSSLGFERFHLVGHDRGARAAHRMALDAPDRIESLTVMDIVPTHHILSNLRKEVAAAYYHWFFLTQPEPAPERMILADPDSYYLSCLTGWGHATAEDFDPDQLSAYRTAWRHPETTRAMCDDYRATLNLDYEHDSADLGRRVTCPTLVLWGQDGVMDRFYDVPATWENRFENMTAKAMPGGHFFIDQHPQETVAALRAFLNKAL</sequence>
<comment type="caution">
    <text evidence="3">The sequence shown here is derived from an EMBL/GenBank/DDBJ whole genome shotgun (WGS) entry which is preliminary data.</text>
</comment>
<evidence type="ECO:0000313" key="3">
    <source>
        <dbReference type="EMBL" id="TCL09759.1"/>
    </source>
</evidence>
<dbReference type="GO" id="GO:0016787">
    <property type="term" value="F:hydrolase activity"/>
    <property type="evidence" value="ECO:0007669"/>
    <property type="project" value="UniProtKB-KW"/>
</dbReference>
<dbReference type="SUPFAM" id="SSF53474">
    <property type="entry name" value="alpha/beta-Hydrolases"/>
    <property type="match status" value="1"/>
</dbReference>
<dbReference type="Pfam" id="PF00561">
    <property type="entry name" value="Abhydrolase_1"/>
    <property type="match status" value="1"/>
</dbReference>
<dbReference type="OrthoDB" id="9804723at2"/>
<dbReference type="PRINTS" id="PR00412">
    <property type="entry name" value="EPOXHYDRLASE"/>
</dbReference>
<dbReference type="AlphaFoldDB" id="A0A4R1NPI5"/>
<name>A0A4R1NPI5_9RHOB</name>
<dbReference type="Proteomes" id="UP000295673">
    <property type="component" value="Unassembled WGS sequence"/>
</dbReference>
<dbReference type="InterPro" id="IPR000639">
    <property type="entry name" value="Epox_hydrolase-like"/>
</dbReference>
<evidence type="ECO:0000259" key="2">
    <source>
        <dbReference type="Pfam" id="PF00561"/>
    </source>
</evidence>
<accession>A0A4R1NPI5</accession>
<dbReference type="PANTHER" id="PTHR43329">
    <property type="entry name" value="EPOXIDE HYDROLASE"/>
    <property type="match status" value="1"/>
</dbReference>
<dbReference type="RefSeq" id="WP_132859767.1">
    <property type="nucleotide sequence ID" value="NZ_SMGR01000001.1"/>
</dbReference>
<organism evidence="3 4">
    <name type="scientific">Shimia isoporae</name>
    <dbReference type="NCBI Taxonomy" id="647720"/>
    <lineage>
        <taxon>Bacteria</taxon>
        <taxon>Pseudomonadati</taxon>
        <taxon>Pseudomonadota</taxon>
        <taxon>Alphaproteobacteria</taxon>
        <taxon>Rhodobacterales</taxon>
        <taxon>Roseobacteraceae</taxon>
    </lineage>
</organism>
<dbReference type="InterPro" id="IPR000073">
    <property type="entry name" value="AB_hydrolase_1"/>
</dbReference>
<keyword evidence="1" id="KW-0378">Hydrolase</keyword>
<dbReference type="PRINTS" id="PR00111">
    <property type="entry name" value="ABHYDROLASE"/>
</dbReference>
<reference evidence="3 4" key="1">
    <citation type="submission" date="2019-03" db="EMBL/GenBank/DDBJ databases">
        <title>Genomic Encyclopedia of Archaeal and Bacterial Type Strains, Phase II (KMG-II): from individual species to whole genera.</title>
        <authorList>
            <person name="Goeker M."/>
        </authorList>
    </citation>
    <scope>NUCLEOTIDE SEQUENCE [LARGE SCALE GENOMIC DNA]</scope>
    <source>
        <strain evidence="3 4">DSM 26433</strain>
    </source>
</reference>
<dbReference type="InterPro" id="IPR029058">
    <property type="entry name" value="AB_hydrolase_fold"/>
</dbReference>
<protein>
    <submittedName>
        <fullName evidence="3">Haloacetate dehalogenase</fullName>
    </submittedName>
</protein>
<dbReference type="Gene3D" id="3.40.50.1820">
    <property type="entry name" value="alpha/beta hydrolase"/>
    <property type="match status" value="1"/>
</dbReference>
<evidence type="ECO:0000313" key="4">
    <source>
        <dbReference type="Proteomes" id="UP000295673"/>
    </source>
</evidence>
<feature type="domain" description="AB hydrolase-1" evidence="2">
    <location>
        <begin position="26"/>
        <end position="275"/>
    </location>
</feature>
<evidence type="ECO:0000256" key="1">
    <source>
        <dbReference type="ARBA" id="ARBA00022801"/>
    </source>
</evidence>
<proteinExistence type="predicted"/>
<gene>
    <name evidence="3" type="ORF">BXY66_1819</name>
</gene>
<keyword evidence="4" id="KW-1185">Reference proteome</keyword>